<gene>
    <name evidence="2" type="ORF">I595_2798</name>
</gene>
<evidence type="ECO:0000313" key="2">
    <source>
        <dbReference type="EMBL" id="KPM30821.1"/>
    </source>
</evidence>
<dbReference type="STRING" id="1300341.I595_2798"/>
<feature type="region of interest" description="Disordered" evidence="1">
    <location>
        <begin position="1"/>
        <end position="34"/>
    </location>
</feature>
<organism evidence="2 3">
    <name type="scientific">Croceitalea dokdonensis DOKDO 023</name>
    <dbReference type="NCBI Taxonomy" id="1300341"/>
    <lineage>
        <taxon>Bacteria</taxon>
        <taxon>Pseudomonadati</taxon>
        <taxon>Bacteroidota</taxon>
        <taxon>Flavobacteriia</taxon>
        <taxon>Flavobacteriales</taxon>
        <taxon>Flavobacteriaceae</taxon>
        <taxon>Croceitalea</taxon>
    </lineage>
</organism>
<feature type="compositionally biased region" description="Polar residues" evidence="1">
    <location>
        <begin position="8"/>
        <end position="23"/>
    </location>
</feature>
<sequence>MHLKRSGNVMNPSWDLNPNQENQKLTKDPETKKTLSLEHPCNYSLVFHYFREIKELENEKNHPVFDRGNFYRLSNQ</sequence>
<dbReference type="Proteomes" id="UP000050280">
    <property type="component" value="Unassembled WGS sequence"/>
</dbReference>
<dbReference type="EMBL" id="LDJX01000006">
    <property type="protein sequence ID" value="KPM30821.1"/>
    <property type="molecule type" value="Genomic_DNA"/>
</dbReference>
<keyword evidence="3" id="KW-1185">Reference proteome</keyword>
<name>A0A0P7A2Y2_9FLAO</name>
<evidence type="ECO:0000256" key="1">
    <source>
        <dbReference type="SAM" id="MobiDB-lite"/>
    </source>
</evidence>
<feature type="compositionally biased region" description="Basic and acidic residues" evidence="1">
    <location>
        <begin position="24"/>
        <end position="34"/>
    </location>
</feature>
<protein>
    <submittedName>
        <fullName evidence="2">Uncharacterized protein</fullName>
    </submittedName>
</protein>
<dbReference type="AlphaFoldDB" id="A0A0P7A2Y2"/>
<reference evidence="2 3" key="1">
    <citation type="submission" date="2015-09" db="EMBL/GenBank/DDBJ databases">
        <title>Genome sequence of the marine flavobacterium Croceitalea dokdonensis DOKDO 023 that contains proton- and sodium-pumping rhodopsins.</title>
        <authorList>
            <person name="Kwon S.-K."/>
            <person name="Lee H.K."/>
            <person name="Kwak M.-J."/>
            <person name="Kim J.F."/>
        </authorList>
    </citation>
    <scope>NUCLEOTIDE SEQUENCE [LARGE SCALE GENOMIC DNA]</scope>
    <source>
        <strain evidence="2 3">DOKDO 023</strain>
    </source>
</reference>
<evidence type="ECO:0000313" key="3">
    <source>
        <dbReference type="Proteomes" id="UP000050280"/>
    </source>
</evidence>
<proteinExistence type="predicted"/>
<accession>A0A0P7A2Y2</accession>
<comment type="caution">
    <text evidence="2">The sequence shown here is derived from an EMBL/GenBank/DDBJ whole genome shotgun (WGS) entry which is preliminary data.</text>
</comment>